<gene>
    <name evidence="2" type="ORF">LCGC14_0349800</name>
</gene>
<accession>A0A0F9WJ36</accession>
<dbReference type="AlphaFoldDB" id="A0A0F9WJ36"/>
<proteinExistence type="predicted"/>
<reference evidence="2" key="1">
    <citation type="journal article" date="2015" name="Nature">
        <title>Complex archaea that bridge the gap between prokaryotes and eukaryotes.</title>
        <authorList>
            <person name="Spang A."/>
            <person name="Saw J.H."/>
            <person name="Jorgensen S.L."/>
            <person name="Zaremba-Niedzwiedzka K."/>
            <person name="Martijn J."/>
            <person name="Lind A.E."/>
            <person name="van Eijk R."/>
            <person name="Schleper C."/>
            <person name="Guy L."/>
            <person name="Ettema T.J."/>
        </authorList>
    </citation>
    <scope>NUCLEOTIDE SEQUENCE</scope>
</reference>
<dbReference type="EMBL" id="LAZR01000262">
    <property type="protein sequence ID" value="KKN78448.1"/>
    <property type="molecule type" value="Genomic_DNA"/>
</dbReference>
<feature type="region of interest" description="Disordered" evidence="1">
    <location>
        <begin position="57"/>
        <end position="81"/>
    </location>
</feature>
<organism evidence="2">
    <name type="scientific">marine sediment metagenome</name>
    <dbReference type="NCBI Taxonomy" id="412755"/>
    <lineage>
        <taxon>unclassified sequences</taxon>
        <taxon>metagenomes</taxon>
        <taxon>ecological metagenomes</taxon>
    </lineage>
</organism>
<comment type="caution">
    <text evidence="2">The sequence shown here is derived from an EMBL/GenBank/DDBJ whole genome shotgun (WGS) entry which is preliminary data.</text>
</comment>
<name>A0A0F9WJ36_9ZZZZ</name>
<feature type="region of interest" description="Disordered" evidence="1">
    <location>
        <begin position="1"/>
        <end position="33"/>
    </location>
</feature>
<evidence type="ECO:0000313" key="2">
    <source>
        <dbReference type="EMBL" id="KKN78448.1"/>
    </source>
</evidence>
<evidence type="ECO:0000256" key="1">
    <source>
        <dbReference type="SAM" id="MobiDB-lite"/>
    </source>
</evidence>
<sequence length="252" mass="28843">MTEKNTVIEEQTLEGDTSPPAVETEGEEKATLTEERVQELIAEATAKAVLDAKEVGRRELQRQQESNRLEKQSRQRAESDVRAYETSFKGLDEEVQKDIELARFREQDKYNRSTMQEETQKQQTDAFYQRMNDGVFSHLESLGILRDDKRLDWGEGSRDYVEARNKLDASVAKILNSDREDKEKTLVGKAEERFKQLETEFRKEHNLDSHDTSGGAGVVNQSDADFMAGMGDASLSLTKENRARLKQIQAKY</sequence>
<protein>
    <submittedName>
        <fullName evidence="2">Uncharacterized protein</fullName>
    </submittedName>
</protein>